<keyword evidence="2 5" id="KW-0238">DNA-binding</keyword>
<keyword evidence="3" id="KW-0804">Transcription</keyword>
<evidence type="ECO:0000313" key="5">
    <source>
        <dbReference type="EMBL" id="MEL1264801.1"/>
    </source>
</evidence>
<dbReference type="PANTHER" id="PTHR30146">
    <property type="entry name" value="LACI-RELATED TRANSCRIPTIONAL REPRESSOR"/>
    <property type="match status" value="1"/>
</dbReference>
<evidence type="ECO:0000259" key="4">
    <source>
        <dbReference type="PROSITE" id="PS50932"/>
    </source>
</evidence>
<accession>A0ABU9J1M5</accession>
<dbReference type="PANTHER" id="PTHR30146:SF120">
    <property type="entry name" value="ALANINE RACEMASE"/>
    <property type="match status" value="1"/>
</dbReference>
<dbReference type="InterPro" id="IPR028082">
    <property type="entry name" value="Peripla_BP_I"/>
</dbReference>
<dbReference type="InterPro" id="IPR010982">
    <property type="entry name" value="Lambda_DNA-bd_dom_sf"/>
</dbReference>
<dbReference type="SMART" id="SM00354">
    <property type="entry name" value="HTH_LACI"/>
    <property type="match status" value="1"/>
</dbReference>
<dbReference type="GO" id="GO:0003677">
    <property type="term" value="F:DNA binding"/>
    <property type="evidence" value="ECO:0007669"/>
    <property type="project" value="UniProtKB-KW"/>
</dbReference>
<proteinExistence type="predicted"/>
<dbReference type="CDD" id="cd06295">
    <property type="entry name" value="PBP1_CelR"/>
    <property type="match status" value="1"/>
</dbReference>
<dbReference type="SUPFAM" id="SSF53822">
    <property type="entry name" value="Periplasmic binding protein-like I"/>
    <property type="match status" value="1"/>
</dbReference>
<dbReference type="PROSITE" id="PS50932">
    <property type="entry name" value="HTH_LACI_2"/>
    <property type="match status" value="1"/>
</dbReference>
<protein>
    <submittedName>
        <fullName evidence="5">LacI family DNA-binding transcriptional regulator</fullName>
    </submittedName>
</protein>
<evidence type="ECO:0000256" key="3">
    <source>
        <dbReference type="ARBA" id="ARBA00023163"/>
    </source>
</evidence>
<dbReference type="InterPro" id="IPR000843">
    <property type="entry name" value="HTH_LacI"/>
</dbReference>
<dbReference type="InterPro" id="IPR046335">
    <property type="entry name" value="LacI/GalR-like_sensor"/>
</dbReference>
<dbReference type="Gene3D" id="3.40.50.2300">
    <property type="match status" value="2"/>
</dbReference>
<dbReference type="Pfam" id="PF13377">
    <property type="entry name" value="Peripla_BP_3"/>
    <property type="match status" value="1"/>
</dbReference>
<keyword evidence="1" id="KW-0805">Transcription regulation</keyword>
<sequence>MTAPIKGKATSLDIAHLAGVSQPTVSRALRGSPMVNEETRKRILAIAEQLNYKVDKNASNLRRQHSGTLALLFFEDPTPDESAINPFFLSMLGSITRACALCGYDLLISFQQLSNDWQADYEDSKKADGIILLGYGDYLESQSRLERLVQQGTHFVRWGAVLPDTPGISIGCDNAQGGHDITAHLLAQGRTRIAFLGHASNHYPEFFERYLGHQRALEAAGLSADPALQVDAITTEQSGHEAASELLRRGVAFDAIFAASDLIAVGAMKALHEQGLRVPDDVAVAGFDDIPLASFTNPGLSTVQQDTKRAGAILVESLLKLIHDEPVESQTIPVRLALRGSTGEKR</sequence>
<evidence type="ECO:0000256" key="2">
    <source>
        <dbReference type="ARBA" id="ARBA00023125"/>
    </source>
</evidence>
<dbReference type="EMBL" id="JBBWWT010000004">
    <property type="protein sequence ID" value="MEL1264801.1"/>
    <property type="molecule type" value="Genomic_DNA"/>
</dbReference>
<dbReference type="Pfam" id="PF00356">
    <property type="entry name" value="LacI"/>
    <property type="match status" value="1"/>
</dbReference>
<dbReference type="Proteomes" id="UP001459204">
    <property type="component" value="Unassembled WGS sequence"/>
</dbReference>
<name>A0ABU9J1M5_9GAMM</name>
<evidence type="ECO:0000313" key="6">
    <source>
        <dbReference type="Proteomes" id="UP001459204"/>
    </source>
</evidence>
<dbReference type="SUPFAM" id="SSF47413">
    <property type="entry name" value="lambda repressor-like DNA-binding domains"/>
    <property type="match status" value="1"/>
</dbReference>
<evidence type="ECO:0000256" key="1">
    <source>
        <dbReference type="ARBA" id="ARBA00023015"/>
    </source>
</evidence>
<dbReference type="CDD" id="cd01392">
    <property type="entry name" value="HTH_LacI"/>
    <property type="match status" value="1"/>
</dbReference>
<reference evidence="5 6" key="1">
    <citation type="submission" date="2024-04" db="EMBL/GenBank/DDBJ databases">
        <title>Draft genome sequence of Pseudoxanthomonas putridarboris WD12.</title>
        <authorList>
            <person name="Oh J."/>
        </authorList>
    </citation>
    <scope>NUCLEOTIDE SEQUENCE [LARGE SCALE GENOMIC DNA]</scope>
    <source>
        <strain evidence="5 6">WD12</strain>
    </source>
</reference>
<keyword evidence="6" id="KW-1185">Reference proteome</keyword>
<dbReference type="RefSeq" id="WP_341725987.1">
    <property type="nucleotide sequence ID" value="NZ_JBBWWT010000004.1"/>
</dbReference>
<gene>
    <name evidence="5" type="ORF">AAD027_10540</name>
</gene>
<organism evidence="5 6">
    <name type="scientific">Pseudoxanthomonas putridarboris</name>
    <dbReference type="NCBI Taxonomy" id="752605"/>
    <lineage>
        <taxon>Bacteria</taxon>
        <taxon>Pseudomonadati</taxon>
        <taxon>Pseudomonadota</taxon>
        <taxon>Gammaproteobacteria</taxon>
        <taxon>Lysobacterales</taxon>
        <taxon>Lysobacteraceae</taxon>
        <taxon>Pseudoxanthomonas</taxon>
    </lineage>
</organism>
<dbReference type="Gene3D" id="1.10.260.40">
    <property type="entry name" value="lambda repressor-like DNA-binding domains"/>
    <property type="match status" value="1"/>
</dbReference>
<feature type="domain" description="HTH lacI-type" evidence="4">
    <location>
        <begin position="9"/>
        <end position="63"/>
    </location>
</feature>
<comment type="caution">
    <text evidence="5">The sequence shown here is derived from an EMBL/GenBank/DDBJ whole genome shotgun (WGS) entry which is preliminary data.</text>
</comment>